<dbReference type="GO" id="GO:0044780">
    <property type="term" value="P:bacterial-type flagellum assembly"/>
    <property type="evidence" value="ECO:0007669"/>
    <property type="project" value="InterPro"/>
</dbReference>
<dbReference type="AlphaFoldDB" id="A0A3N9TI77"/>
<comment type="function">
    <text evidence="1">Required for the efficient initiation of filament assembly.</text>
</comment>
<keyword evidence="5" id="KW-1185">Reference proteome</keyword>
<sequence>MAALQDLLDFQLKSAQELLALLDEEKVAITKRVSADIESLAHQKVKLVEQLNSTDQRIAKHPNVKSLTEDEESSKIVSTIQQIIAECQRANEINGQALERAQISFHKLKNLMQQSQGKVGMTYSSDGKTKNISTLGTNLKA</sequence>
<evidence type="ECO:0000313" key="5">
    <source>
        <dbReference type="Proteomes" id="UP000281112"/>
    </source>
</evidence>
<name>A0A3N9TI77_9VIBR</name>
<comment type="caution">
    <text evidence="4">The sequence shown here is derived from an EMBL/GenBank/DDBJ whole genome shotgun (WGS) entry which is preliminary data.</text>
</comment>
<dbReference type="RefSeq" id="WP_124936109.1">
    <property type="nucleotide sequence ID" value="NZ_RJVQ01000002.1"/>
</dbReference>
<protein>
    <submittedName>
        <fullName evidence="4">Flagellar protein FlgN</fullName>
    </submittedName>
</protein>
<evidence type="ECO:0000256" key="1">
    <source>
        <dbReference type="ARBA" id="ARBA00002397"/>
    </source>
</evidence>
<dbReference type="InterPro" id="IPR036679">
    <property type="entry name" value="FlgN-like_sf"/>
</dbReference>
<evidence type="ECO:0000313" key="4">
    <source>
        <dbReference type="EMBL" id="RQW63987.1"/>
    </source>
</evidence>
<dbReference type="EMBL" id="RJVQ01000002">
    <property type="protein sequence ID" value="RQW63987.1"/>
    <property type="molecule type" value="Genomic_DNA"/>
</dbReference>
<evidence type="ECO:0000256" key="2">
    <source>
        <dbReference type="ARBA" id="ARBA00007703"/>
    </source>
</evidence>
<dbReference type="Proteomes" id="UP000281112">
    <property type="component" value="Unassembled WGS sequence"/>
</dbReference>
<proteinExistence type="inferred from homology"/>
<keyword evidence="3" id="KW-1005">Bacterial flagellum biogenesis</keyword>
<dbReference type="SUPFAM" id="SSF140566">
    <property type="entry name" value="FlgN-like"/>
    <property type="match status" value="1"/>
</dbReference>
<dbReference type="OrthoDB" id="5900563at2"/>
<accession>A0A3N9TI77</accession>
<keyword evidence="4" id="KW-0282">Flagellum</keyword>
<keyword evidence="4" id="KW-0969">Cilium</keyword>
<evidence type="ECO:0000256" key="3">
    <source>
        <dbReference type="ARBA" id="ARBA00022795"/>
    </source>
</evidence>
<dbReference type="Gene3D" id="1.20.58.300">
    <property type="entry name" value="FlgN-like"/>
    <property type="match status" value="1"/>
</dbReference>
<dbReference type="InterPro" id="IPR007809">
    <property type="entry name" value="FlgN-like"/>
</dbReference>
<keyword evidence="4" id="KW-0966">Cell projection</keyword>
<reference evidence="4 5" key="1">
    <citation type="submission" date="2018-11" db="EMBL/GenBank/DDBJ databases">
        <title>Vibrio LJC006 sp. nov., isolated from seawater during the bloom of the enteromorpha.</title>
        <authorList>
            <person name="Liang J."/>
        </authorList>
    </citation>
    <scope>NUCLEOTIDE SEQUENCE [LARGE SCALE GENOMIC DNA]</scope>
    <source>
        <strain evidence="4 5">LJC006</strain>
    </source>
</reference>
<dbReference type="Pfam" id="PF05130">
    <property type="entry name" value="FlgN"/>
    <property type="match status" value="1"/>
</dbReference>
<organism evidence="4 5">
    <name type="scientific">Vibrio viridaestus</name>
    <dbReference type="NCBI Taxonomy" id="2487322"/>
    <lineage>
        <taxon>Bacteria</taxon>
        <taxon>Pseudomonadati</taxon>
        <taxon>Pseudomonadota</taxon>
        <taxon>Gammaproteobacteria</taxon>
        <taxon>Vibrionales</taxon>
        <taxon>Vibrionaceae</taxon>
        <taxon>Vibrio</taxon>
    </lineage>
</organism>
<gene>
    <name evidence="4" type="ORF">EES38_05120</name>
</gene>
<comment type="similarity">
    <text evidence="2">Belongs to the FlgN family.</text>
</comment>